<dbReference type="InterPro" id="IPR018649">
    <property type="entry name" value="SHOCT"/>
</dbReference>
<dbReference type="RefSeq" id="WP_075054189.1">
    <property type="nucleotide sequence ID" value="NZ_CP103305.1"/>
</dbReference>
<gene>
    <name evidence="3" type="ORF">NWT39_04410</name>
</gene>
<feature type="domain" description="SHOCT" evidence="2">
    <location>
        <begin position="91"/>
        <end position="116"/>
    </location>
</feature>
<keyword evidence="1" id="KW-0472">Membrane</keyword>
<keyword evidence="1" id="KW-1133">Transmembrane helix</keyword>
<dbReference type="Proteomes" id="UP001059771">
    <property type="component" value="Chromosome"/>
</dbReference>
<dbReference type="EMBL" id="CP103305">
    <property type="protein sequence ID" value="UVS70033.1"/>
    <property type="molecule type" value="Genomic_DNA"/>
</dbReference>
<dbReference type="AlphaFoldDB" id="A0A977IFI6"/>
<dbReference type="GeneID" id="74946153"/>
<accession>A0A977IFI6</accession>
<sequence>MSGNQDSNRIRRIVGWGMIGLIAAIGIAIVLSFYLAPRPPGAFYFFPFHFGWLGGIFLIFIVFWIARWLLWPWRGGRGYYYAYPYQQRADAVSIVRERYAKGEITKEQFEQMLRDLRQQED</sequence>
<proteinExistence type="predicted"/>
<evidence type="ECO:0000256" key="1">
    <source>
        <dbReference type="SAM" id="Phobius"/>
    </source>
</evidence>
<reference evidence="3" key="1">
    <citation type="submission" date="2022-08" db="EMBL/GenBank/DDBJ databases">
        <title>Dynamic responses of ammonia-oxidizing microbial communities induced by reactive oxygen species (ROS) in fluctuating redox aquifers.</title>
        <authorList>
            <person name="Wang P."/>
            <person name="Wang H."/>
        </authorList>
    </citation>
    <scope>NUCLEOTIDE SEQUENCE</scope>
    <source>
        <strain evidence="3">PLX03</strain>
    </source>
</reference>
<organism evidence="3">
    <name type="scientific">Nitrososphaera viennensis</name>
    <dbReference type="NCBI Taxonomy" id="1034015"/>
    <lineage>
        <taxon>Archaea</taxon>
        <taxon>Nitrososphaerota</taxon>
        <taxon>Nitrososphaeria</taxon>
        <taxon>Nitrososphaerales</taxon>
        <taxon>Nitrososphaeraceae</taxon>
        <taxon>Nitrososphaera</taxon>
    </lineage>
</organism>
<evidence type="ECO:0000313" key="3">
    <source>
        <dbReference type="EMBL" id="UVS70033.1"/>
    </source>
</evidence>
<protein>
    <submittedName>
        <fullName evidence="3">SHOCT domain-containing protein</fullName>
    </submittedName>
</protein>
<dbReference type="Pfam" id="PF09851">
    <property type="entry name" value="SHOCT"/>
    <property type="match status" value="1"/>
</dbReference>
<feature type="transmembrane region" description="Helical" evidence="1">
    <location>
        <begin position="12"/>
        <end position="36"/>
    </location>
</feature>
<keyword evidence="1" id="KW-0812">Transmembrane</keyword>
<name>A0A977IFI6_9ARCH</name>
<evidence type="ECO:0000259" key="2">
    <source>
        <dbReference type="Pfam" id="PF09851"/>
    </source>
</evidence>
<feature type="transmembrane region" description="Helical" evidence="1">
    <location>
        <begin position="48"/>
        <end position="70"/>
    </location>
</feature>